<reference evidence="1" key="1">
    <citation type="submission" date="2020-04" db="EMBL/GenBank/DDBJ databases">
        <authorList>
            <person name="Chiriac C."/>
            <person name="Salcher M."/>
            <person name="Ghai R."/>
            <person name="Kavagutti S V."/>
        </authorList>
    </citation>
    <scope>NUCLEOTIDE SEQUENCE</scope>
</reference>
<sequence>MLKQEAYEKVSEVFGTVVGVAKMIGATDLENFKEVPEVVTHKRFSDEIVINDIINEAIDYGLYKELQKNLYILNKKRSPRIKESTIYKRAWELSKKNG</sequence>
<organism evidence="1">
    <name type="scientific">uncultured Caudovirales phage</name>
    <dbReference type="NCBI Taxonomy" id="2100421"/>
    <lineage>
        <taxon>Viruses</taxon>
        <taxon>Duplodnaviria</taxon>
        <taxon>Heunggongvirae</taxon>
        <taxon>Uroviricota</taxon>
        <taxon>Caudoviricetes</taxon>
        <taxon>Peduoviridae</taxon>
        <taxon>Maltschvirus</taxon>
        <taxon>Maltschvirus maltsch</taxon>
    </lineage>
</organism>
<accession>A0A6J5MBA3</accession>
<protein>
    <submittedName>
        <fullName evidence="1">Uncharacterized protein</fullName>
    </submittedName>
</protein>
<proteinExistence type="predicted"/>
<dbReference type="EMBL" id="LR796420">
    <property type="protein sequence ID" value="CAB4142410.1"/>
    <property type="molecule type" value="Genomic_DNA"/>
</dbReference>
<evidence type="ECO:0000313" key="1">
    <source>
        <dbReference type="EMBL" id="CAB4142410.1"/>
    </source>
</evidence>
<name>A0A6J5MBA3_9CAUD</name>
<gene>
    <name evidence="1" type="ORF">UFOVP449_47</name>
</gene>